<dbReference type="InterPro" id="IPR016496">
    <property type="entry name" value="GTPase_HflX"/>
</dbReference>
<protein>
    <recommendedName>
        <fullName evidence="5">GTPase HflX</fullName>
    </recommendedName>
    <alternativeName>
        <fullName evidence="5">GTP-binding protein HflX</fullName>
    </alternativeName>
</protein>
<dbReference type="CDD" id="cd01878">
    <property type="entry name" value="HflX"/>
    <property type="match status" value="1"/>
</dbReference>
<keyword evidence="4 5" id="KW-0342">GTP-binding</keyword>
<dbReference type="SUPFAM" id="SSF52540">
    <property type="entry name" value="P-loop containing nucleoside triphosphate hydrolases"/>
    <property type="match status" value="1"/>
</dbReference>
<comment type="similarity">
    <text evidence="5">Belongs to the TRAFAC class OBG-HflX-like GTPase superfamily. HflX GTPase family.</text>
</comment>
<dbReference type="InterPro" id="IPR027417">
    <property type="entry name" value="P-loop_NTPase"/>
</dbReference>
<dbReference type="PIRSF" id="PIRSF006809">
    <property type="entry name" value="GTP-binding_hflX_prd"/>
    <property type="match status" value="1"/>
</dbReference>
<keyword evidence="3" id="KW-0460">Magnesium</keyword>
<sequence length="449" mass="49809">MFFHDDSAILRGKRAIVVRALTGGKKHNGIENCDSATDVLDEKQTSGEVSFIEQSERVVETTRLAEALQLTVVSNKLFNLKSINPATFIGSGAVQSIRDVCEKLSGDIIVFDPDLSPLQQRNLEKKTGKKVLDRTAVILEIFGNRARTSEGMLQVQLAKMMYQKTRLVRVWKHLERQKGGFGFIGGPGESQLEVDRRLLEDRIVRIKKDLDKVKRTRSIQRSARKKVPWPIIALVGYTNAGKSTLFNALTCAEVEAKDQLFATLDPTMRRLILPSKRMIIMSDTVGFISELPQLLVAAFQATLEEVQEADLLLHVMDASNPNVLEQKVAVENILSDMKCSAPVINILNKSDLVHKSFCEDGVLISSISGEGIGFLLQNIDEFFDSKSAYASIFVSPCNGAAVDWLYSHSHVLGVGMKEIDGKQLMMAEVMITDSNVMRFCSKFPDAVVS</sequence>
<dbReference type="PANTHER" id="PTHR10229:SF0">
    <property type="entry name" value="GTP-BINDING PROTEIN 6-RELATED"/>
    <property type="match status" value="1"/>
</dbReference>
<keyword evidence="5" id="KW-0963">Cytoplasm</keyword>
<evidence type="ECO:0000256" key="1">
    <source>
        <dbReference type="ARBA" id="ARBA00022723"/>
    </source>
</evidence>
<keyword evidence="1" id="KW-0479">Metal-binding</keyword>
<dbReference type="InterPro" id="IPR042108">
    <property type="entry name" value="GTPase_HflX_N_sf"/>
</dbReference>
<dbReference type="PANTHER" id="PTHR10229">
    <property type="entry name" value="GTP-BINDING PROTEIN HFLX"/>
    <property type="match status" value="1"/>
</dbReference>
<gene>
    <name evidence="5 7" type="primary">hflX</name>
    <name evidence="7" type="ORF">HYD_5620</name>
</gene>
<dbReference type="Pfam" id="PF16360">
    <property type="entry name" value="GTP-bdg_M"/>
    <property type="match status" value="1"/>
</dbReference>
<keyword evidence="2 5" id="KW-0547">Nucleotide-binding</keyword>
<name>A0ABM7VA69_9PROT</name>
<dbReference type="EMBL" id="AP025225">
    <property type="protein sequence ID" value="BDB96429.1"/>
    <property type="molecule type" value="Genomic_DNA"/>
</dbReference>
<evidence type="ECO:0000256" key="5">
    <source>
        <dbReference type="HAMAP-Rule" id="MF_00900"/>
    </source>
</evidence>
<dbReference type="PRINTS" id="PR00326">
    <property type="entry name" value="GTP1OBG"/>
</dbReference>
<dbReference type="InterPro" id="IPR032305">
    <property type="entry name" value="GTP-bd_M"/>
</dbReference>
<dbReference type="InterPro" id="IPR030394">
    <property type="entry name" value="G_HFLX_dom"/>
</dbReference>
<dbReference type="InterPro" id="IPR025121">
    <property type="entry name" value="GTPase_HflX_N"/>
</dbReference>
<accession>A0ABM7VA69</accession>
<dbReference type="InterPro" id="IPR006073">
    <property type="entry name" value="GTP-bd"/>
</dbReference>
<dbReference type="Gene3D" id="6.10.250.2860">
    <property type="match status" value="1"/>
</dbReference>
<evidence type="ECO:0000313" key="7">
    <source>
        <dbReference type="EMBL" id="BDB96429.1"/>
    </source>
</evidence>
<dbReference type="RefSeq" id="WP_236864794.1">
    <property type="nucleotide sequence ID" value="NZ_AP025225.1"/>
</dbReference>
<evidence type="ECO:0000256" key="2">
    <source>
        <dbReference type="ARBA" id="ARBA00022741"/>
    </source>
</evidence>
<dbReference type="Proteomes" id="UP001320209">
    <property type="component" value="Chromosome"/>
</dbReference>
<proteinExistence type="inferred from homology"/>
<evidence type="ECO:0000259" key="6">
    <source>
        <dbReference type="PROSITE" id="PS51705"/>
    </source>
</evidence>
<dbReference type="Pfam" id="PF13167">
    <property type="entry name" value="GTP-bdg_N"/>
    <property type="match status" value="1"/>
</dbReference>
<keyword evidence="8" id="KW-1185">Reference proteome</keyword>
<evidence type="ECO:0000256" key="3">
    <source>
        <dbReference type="ARBA" id="ARBA00022842"/>
    </source>
</evidence>
<comment type="subunit">
    <text evidence="5">Monomer. Associates with the 50S ribosomal subunit.</text>
</comment>
<dbReference type="Pfam" id="PF01926">
    <property type="entry name" value="MMR_HSR1"/>
    <property type="match status" value="1"/>
</dbReference>
<dbReference type="HAMAP" id="MF_00900">
    <property type="entry name" value="GTPase_HflX"/>
    <property type="match status" value="1"/>
</dbReference>
<dbReference type="Gene3D" id="3.40.50.300">
    <property type="entry name" value="P-loop containing nucleotide triphosphate hydrolases"/>
    <property type="match status" value="1"/>
</dbReference>
<comment type="subcellular location">
    <subcellularLocation>
        <location evidence="5">Cytoplasm</location>
    </subcellularLocation>
    <text evidence="5">May associate with membranes.</text>
</comment>
<organism evidence="7 8">
    <name type="scientific">Candidatus Hydrogenosomobacter endosymbioticus</name>
    <dbReference type="NCBI Taxonomy" id="2558174"/>
    <lineage>
        <taxon>Bacteria</taxon>
        <taxon>Pseudomonadati</taxon>
        <taxon>Pseudomonadota</taxon>
        <taxon>Alphaproteobacteria</taxon>
        <taxon>Holosporales</taxon>
        <taxon>Holosporaceae</taxon>
        <taxon>Candidatus Hydrogenosomobacter</taxon>
    </lineage>
</organism>
<feature type="domain" description="Hflx-type G" evidence="6">
    <location>
        <begin position="230"/>
        <end position="387"/>
    </location>
</feature>
<evidence type="ECO:0000256" key="4">
    <source>
        <dbReference type="ARBA" id="ARBA00023134"/>
    </source>
</evidence>
<dbReference type="Gene3D" id="3.40.50.11060">
    <property type="entry name" value="GTPase HflX, N-terminal domain"/>
    <property type="match status" value="1"/>
</dbReference>
<dbReference type="NCBIfam" id="TIGR03156">
    <property type="entry name" value="GTP_HflX"/>
    <property type="match status" value="1"/>
</dbReference>
<comment type="function">
    <text evidence="5">GTPase that associates with the 50S ribosomal subunit and may have a role during protein synthesis or ribosome biogenesis.</text>
</comment>
<reference evidence="7" key="1">
    <citation type="submission" date="2021-10" db="EMBL/GenBank/DDBJ databases">
        <title>Genome Sequence of The Candidatus Hydrogeosomobacter endosymbioticus, an Intracellular Bacterial Symbiont of the Anaerobic Ciliate GW7.</title>
        <authorList>
            <person name="Shiohama Y."/>
            <person name="Shinzato N."/>
        </authorList>
    </citation>
    <scope>NUCLEOTIDE SEQUENCE [LARGE SCALE GENOMIC DNA]</scope>
    <source>
        <strain evidence="7">200920</strain>
    </source>
</reference>
<evidence type="ECO:0000313" key="8">
    <source>
        <dbReference type="Proteomes" id="UP001320209"/>
    </source>
</evidence>
<dbReference type="PROSITE" id="PS51705">
    <property type="entry name" value="G_HFLX"/>
    <property type="match status" value="1"/>
</dbReference>